<sequence length="451" mass="52673">MHHLKNMCKSFIMMFSEIIWIYYAIVLFTSVEWRQAAFFDLRWFIVAGITGYVFNRLVAKSRNHVFLFLGNILAIGFMIVQNWKTVVPEGSWGFGLAVSIGLTLIFARSARLTQKQPTRLEMLRRFEGNIIYYIVFALVFTGNNWRDNTFHLFFIVAIGGSLIGMILTLQSLEDGEGSGKVKVMKVGESGWFAGVVGFLLICIPLFSLILLLPSVNRGLYTLAAGVWERGKWIALKISSFLNWFFSLFPDSETETIPTPPPQQTIIPSEVIEEPLVSLPYMWMIGGAILLLAVAAIWFFTRALINRQLPKAMKPRQMMIIKESWWINFKRNIKAYLKHLKLKWCMYFPYFYHHPIYWRYHQVLRWGEKNGLSKAKSETSQEYMKKVSKAIPEKEKNFCHEGKSYDLSELFTQLNRDYQAIYYGMNVEIPDKIEYKFLIHHLQRISLKRRKL</sequence>
<keyword evidence="2" id="KW-1185">Reference proteome</keyword>
<accession>A0A0D8IAM0</accession>
<dbReference type="PATRIC" id="fig|84022.5.peg.178"/>
<dbReference type="EMBL" id="CP009687">
    <property type="protein sequence ID" value="AKL95983.1"/>
    <property type="molecule type" value="Genomic_DNA"/>
</dbReference>
<dbReference type="KEGG" id="cace:CACET_c25380"/>
<proteinExistence type="predicted"/>
<name>A0A0D8IAM0_9CLOT</name>
<evidence type="ECO:0000313" key="1">
    <source>
        <dbReference type="EMBL" id="AKL95983.1"/>
    </source>
</evidence>
<reference evidence="1 2" key="1">
    <citation type="submission" date="2014-10" db="EMBL/GenBank/DDBJ databases">
        <title>Genome sequence of Clostridium aceticum DSM 1496.</title>
        <authorList>
            <person name="Poehlein A."/>
            <person name="Schiel-Bengelsdorf B."/>
            <person name="Gottschalk G."/>
            <person name="Duerre P."/>
            <person name="Daniel R."/>
        </authorList>
    </citation>
    <scope>NUCLEOTIDE SEQUENCE [LARGE SCALE GENOMIC DNA]</scope>
    <source>
        <strain evidence="1 2">DSM 1496</strain>
    </source>
</reference>
<protein>
    <submittedName>
        <fullName evidence="1">Uncharacterized protein</fullName>
    </submittedName>
</protein>
<organism evidence="1 2">
    <name type="scientific">Clostridium aceticum</name>
    <dbReference type="NCBI Taxonomy" id="84022"/>
    <lineage>
        <taxon>Bacteria</taxon>
        <taxon>Bacillati</taxon>
        <taxon>Bacillota</taxon>
        <taxon>Clostridia</taxon>
        <taxon>Eubacteriales</taxon>
        <taxon>Clostridiaceae</taxon>
        <taxon>Clostridium</taxon>
    </lineage>
</organism>
<dbReference type="STRING" id="84022.CACET_c25380"/>
<dbReference type="OrthoDB" id="2873920at2"/>
<dbReference type="RefSeq" id="WP_044824749.1">
    <property type="nucleotide sequence ID" value="NZ_CP009687.1"/>
</dbReference>
<dbReference type="Proteomes" id="UP000035704">
    <property type="component" value="Chromosome"/>
</dbReference>
<dbReference type="AlphaFoldDB" id="A0A0D8IAM0"/>
<gene>
    <name evidence="1" type="ORF">CACET_c25380</name>
</gene>
<evidence type="ECO:0000313" key="2">
    <source>
        <dbReference type="Proteomes" id="UP000035704"/>
    </source>
</evidence>